<feature type="repeat" description="PPR" evidence="3">
    <location>
        <begin position="407"/>
        <end position="441"/>
    </location>
</feature>
<dbReference type="Proteomes" id="UP000826271">
    <property type="component" value="Unassembled WGS sequence"/>
</dbReference>
<dbReference type="PROSITE" id="PS51375">
    <property type="entry name" value="PPR"/>
    <property type="match status" value="2"/>
</dbReference>
<evidence type="ECO:0000256" key="2">
    <source>
        <dbReference type="ARBA" id="ARBA00022737"/>
    </source>
</evidence>
<organism evidence="4 5">
    <name type="scientific">Buddleja alternifolia</name>
    <dbReference type="NCBI Taxonomy" id="168488"/>
    <lineage>
        <taxon>Eukaryota</taxon>
        <taxon>Viridiplantae</taxon>
        <taxon>Streptophyta</taxon>
        <taxon>Embryophyta</taxon>
        <taxon>Tracheophyta</taxon>
        <taxon>Spermatophyta</taxon>
        <taxon>Magnoliopsida</taxon>
        <taxon>eudicotyledons</taxon>
        <taxon>Gunneridae</taxon>
        <taxon>Pentapetalae</taxon>
        <taxon>asterids</taxon>
        <taxon>lamiids</taxon>
        <taxon>Lamiales</taxon>
        <taxon>Scrophulariaceae</taxon>
        <taxon>Buddlejeae</taxon>
        <taxon>Buddleja</taxon>
    </lineage>
</organism>
<comment type="caution">
    <text evidence="4">The sequence shown here is derived from an EMBL/GenBank/DDBJ whole genome shotgun (WGS) entry which is preliminary data.</text>
</comment>
<evidence type="ECO:0000256" key="3">
    <source>
        <dbReference type="PROSITE-ProRule" id="PRU00708"/>
    </source>
</evidence>
<evidence type="ECO:0000256" key="1">
    <source>
        <dbReference type="ARBA" id="ARBA00007626"/>
    </source>
</evidence>
<dbReference type="PANTHER" id="PTHR45717:SF10">
    <property type="entry name" value="OS10G0501000 PROTEIN"/>
    <property type="match status" value="1"/>
</dbReference>
<dbReference type="NCBIfam" id="TIGR00756">
    <property type="entry name" value="PPR"/>
    <property type="match status" value="1"/>
</dbReference>
<dbReference type="GO" id="GO:0003729">
    <property type="term" value="F:mRNA binding"/>
    <property type="evidence" value="ECO:0007669"/>
    <property type="project" value="UniProtKB-ARBA"/>
</dbReference>
<dbReference type="Pfam" id="PF13041">
    <property type="entry name" value="PPR_2"/>
    <property type="match status" value="1"/>
</dbReference>
<evidence type="ECO:0000313" key="4">
    <source>
        <dbReference type="EMBL" id="KAG8364706.1"/>
    </source>
</evidence>
<keyword evidence="5" id="KW-1185">Reference proteome</keyword>
<evidence type="ECO:0000313" key="5">
    <source>
        <dbReference type="Proteomes" id="UP000826271"/>
    </source>
</evidence>
<dbReference type="InterPro" id="IPR011990">
    <property type="entry name" value="TPR-like_helical_dom_sf"/>
</dbReference>
<comment type="similarity">
    <text evidence="1">Belongs to the PPR family. P subfamily.</text>
</comment>
<name>A0AAV6W1N7_9LAMI</name>
<protein>
    <recommendedName>
        <fullName evidence="6">Pentatricopeptide repeat-containing protein</fullName>
    </recommendedName>
</protein>
<gene>
    <name evidence="4" type="ORF">BUALT_Bualt18G0026500</name>
</gene>
<dbReference type="InterPro" id="IPR002885">
    <property type="entry name" value="PPR_rpt"/>
</dbReference>
<reference evidence="4" key="1">
    <citation type="submission" date="2019-10" db="EMBL/GenBank/DDBJ databases">
        <authorList>
            <person name="Zhang R."/>
            <person name="Pan Y."/>
            <person name="Wang J."/>
            <person name="Ma R."/>
            <person name="Yu S."/>
        </authorList>
    </citation>
    <scope>NUCLEOTIDE SEQUENCE</scope>
    <source>
        <strain evidence="4">LA-IB0</strain>
        <tissue evidence="4">Leaf</tissue>
    </source>
</reference>
<feature type="repeat" description="PPR" evidence="3">
    <location>
        <begin position="231"/>
        <end position="265"/>
    </location>
</feature>
<dbReference type="GO" id="GO:0005739">
    <property type="term" value="C:mitochondrion"/>
    <property type="evidence" value="ECO:0007669"/>
    <property type="project" value="TreeGrafter"/>
</dbReference>
<evidence type="ECO:0008006" key="6">
    <source>
        <dbReference type="Google" id="ProtNLM"/>
    </source>
</evidence>
<proteinExistence type="inferred from homology"/>
<sequence>MQHTMKLLLLRNSYSSSLVLKRRHLSPDIFRVLFNFSTRTQTQTQTQIPSPSSAADNLYSRLSLNPNPKISILPILDKWVSEGQPIEKEELVKTIRVFRKYRRFKHALELDVAVAVIAASLLASTCSSGILEAAGGVAGVCPAFVVSVRCVSEWMNEREYFDLSPGDVAVRLDLISKVHGIDQAETYFNSLPDSLRVSQVYGALLNSYVDAKSLDKAEVIMQKMTDMDSATTLAYNGMLNLYSHLGKHEKLHSLMQEMEDKGIGYNRYSYSILLNAYATSSDIKGMEKLMMKMEMDPLVSVGFHAYAIMAKGYLKFDNTEKALTVLKKAEQLIQNHERRFAYELLLTMYGNMKKKNEVYRLWDLKKKLGKLPNTSYLCMLSSLEKVDDLDGASTILEEWEGKTVHFDIRIPNYLIGAYCNKGIIEKAEVILNRLIKGGKEPNGGTYSRMALGLCKGGKMERAVEMMKKAIVSSSHRGWTPHLPTLSSCLDYLKQNGDSNQAEEIMKLLEESQLSLGSKKRLFWYLNNENGALDNTEGAV</sequence>
<dbReference type="Pfam" id="PF01535">
    <property type="entry name" value="PPR"/>
    <property type="match status" value="3"/>
</dbReference>
<dbReference type="AlphaFoldDB" id="A0AAV6W1N7"/>
<accession>A0AAV6W1N7</accession>
<dbReference type="EMBL" id="WHWC01000018">
    <property type="protein sequence ID" value="KAG8364706.1"/>
    <property type="molecule type" value="Genomic_DNA"/>
</dbReference>
<dbReference type="PANTHER" id="PTHR45717">
    <property type="entry name" value="OS12G0527900 PROTEIN"/>
    <property type="match status" value="1"/>
</dbReference>
<keyword evidence="2" id="KW-0677">Repeat</keyword>
<dbReference type="Gene3D" id="1.25.40.10">
    <property type="entry name" value="Tetratricopeptide repeat domain"/>
    <property type="match status" value="2"/>
</dbReference>
<dbReference type="SUPFAM" id="SSF48452">
    <property type="entry name" value="TPR-like"/>
    <property type="match status" value="1"/>
</dbReference>